<dbReference type="Proteomes" id="UP001372338">
    <property type="component" value="Unassembled WGS sequence"/>
</dbReference>
<sequence>MDSFKVRETQSNFEAIPYIPSLMSLKDAVKGDNVEIFHKKMPREAIDLASRLLQYSPSLRCSAVRVAGMASVISR</sequence>
<keyword evidence="2" id="KW-1185">Reference proteome</keyword>
<protein>
    <submittedName>
        <fullName evidence="1">Uncharacterized protein</fullName>
    </submittedName>
</protein>
<organism evidence="1 2">
    <name type="scientific">Crotalaria pallida</name>
    <name type="common">Smooth rattlebox</name>
    <name type="synonym">Crotalaria striata</name>
    <dbReference type="NCBI Taxonomy" id="3830"/>
    <lineage>
        <taxon>Eukaryota</taxon>
        <taxon>Viridiplantae</taxon>
        <taxon>Streptophyta</taxon>
        <taxon>Embryophyta</taxon>
        <taxon>Tracheophyta</taxon>
        <taxon>Spermatophyta</taxon>
        <taxon>Magnoliopsida</taxon>
        <taxon>eudicotyledons</taxon>
        <taxon>Gunneridae</taxon>
        <taxon>Pentapetalae</taxon>
        <taxon>rosids</taxon>
        <taxon>fabids</taxon>
        <taxon>Fabales</taxon>
        <taxon>Fabaceae</taxon>
        <taxon>Papilionoideae</taxon>
        <taxon>50 kb inversion clade</taxon>
        <taxon>genistoids sensu lato</taxon>
        <taxon>core genistoids</taxon>
        <taxon>Crotalarieae</taxon>
        <taxon>Crotalaria</taxon>
    </lineage>
</organism>
<reference evidence="1 2" key="1">
    <citation type="submission" date="2024-01" db="EMBL/GenBank/DDBJ databases">
        <title>The genomes of 5 underutilized Papilionoideae crops provide insights into root nodulation and disease resistanc.</title>
        <authorList>
            <person name="Yuan L."/>
        </authorList>
    </citation>
    <scope>NUCLEOTIDE SEQUENCE [LARGE SCALE GENOMIC DNA]</scope>
    <source>
        <strain evidence="1">ZHUSHIDOU_FW_LH</strain>
        <tissue evidence="1">Leaf</tissue>
    </source>
</reference>
<accession>A0AAN9ELZ9</accession>
<dbReference type="EMBL" id="JAYWIO010000005">
    <property type="protein sequence ID" value="KAK7259594.1"/>
    <property type="molecule type" value="Genomic_DNA"/>
</dbReference>
<evidence type="ECO:0000313" key="2">
    <source>
        <dbReference type="Proteomes" id="UP001372338"/>
    </source>
</evidence>
<name>A0AAN9ELZ9_CROPI</name>
<comment type="caution">
    <text evidence="1">The sequence shown here is derived from an EMBL/GenBank/DDBJ whole genome shotgun (WGS) entry which is preliminary data.</text>
</comment>
<proteinExistence type="predicted"/>
<dbReference type="AlphaFoldDB" id="A0AAN9ELZ9"/>
<gene>
    <name evidence="1" type="ORF">RIF29_25203</name>
</gene>
<evidence type="ECO:0000313" key="1">
    <source>
        <dbReference type="EMBL" id="KAK7259594.1"/>
    </source>
</evidence>